<dbReference type="InterPro" id="IPR002577">
    <property type="entry name" value="HTH_HxlR"/>
</dbReference>
<evidence type="ECO:0000256" key="1">
    <source>
        <dbReference type="ARBA" id="ARBA00023015"/>
    </source>
</evidence>
<dbReference type="InterPro" id="IPR036390">
    <property type="entry name" value="WH_DNA-bd_sf"/>
</dbReference>
<proteinExistence type="predicted"/>
<evidence type="ECO:0000313" key="5">
    <source>
        <dbReference type="EMBL" id="MFB9640745.1"/>
    </source>
</evidence>
<dbReference type="PROSITE" id="PS51118">
    <property type="entry name" value="HTH_HXLR"/>
    <property type="match status" value="1"/>
</dbReference>
<keyword evidence="6" id="KW-1185">Reference proteome</keyword>
<keyword evidence="1" id="KW-0805">Transcription regulation</keyword>
<keyword evidence="3" id="KW-0804">Transcription</keyword>
<dbReference type="SUPFAM" id="SSF46785">
    <property type="entry name" value="Winged helix' DNA-binding domain"/>
    <property type="match status" value="1"/>
</dbReference>
<dbReference type="Gene3D" id="1.10.10.10">
    <property type="entry name" value="Winged helix-like DNA-binding domain superfamily/Winged helix DNA-binding domain"/>
    <property type="match status" value="1"/>
</dbReference>
<sequence length="150" mass="16081">MVSEIEQPIIPAPAPGSDDLAAHRARLEGLGHIDDEACRRFQTTIEFAGRKWNGAILLAGVRGARRFSEYRATVTGISDRLLAARLRELEAEGMIERHVKATTPVTIAYTPSAAGLRLIELLQPLVEWGLESATGAGNAAAGRSIERPAG</sequence>
<gene>
    <name evidence="5" type="ORF">ACFFQV_00440</name>
</gene>
<dbReference type="RefSeq" id="WP_246192209.1">
    <property type="nucleotide sequence ID" value="NZ_BAAANI010000008.1"/>
</dbReference>
<dbReference type="Pfam" id="PF01638">
    <property type="entry name" value="HxlR"/>
    <property type="match status" value="1"/>
</dbReference>
<keyword evidence="2" id="KW-0238">DNA-binding</keyword>
<dbReference type="PANTHER" id="PTHR33204:SF37">
    <property type="entry name" value="HTH-TYPE TRANSCRIPTIONAL REGULATOR YODB"/>
    <property type="match status" value="1"/>
</dbReference>
<reference evidence="5 6" key="1">
    <citation type="submission" date="2024-09" db="EMBL/GenBank/DDBJ databases">
        <authorList>
            <person name="Sun Q."/>
            <person name="Mori K."/>
        </authorList>
    </citation>
    <scope>NUCLEOTIDE SEQUENCE [LARGE SCALE GENOMIC DNA]</scope>
    <source>
        <strain evidence="5 6">JCM 14321</strain>
    </source>
</reference>
<dbReference type="InterPro" id="IPR036388">
    <property type="entry name" value="WH-like_DNA-bd_sf"/>
</dbReference>
<dbReference type="EMBL" id="JBHMBL010000001">
    <property type="protein sequence ID" value="MFB9640745.1"/>
    <property type="molecule type" value="Genomic_DNA"/>
</dbReference>
<accession>A0ABV5SK80</accession>
<evidence type="ECO:0000259" key="4">
    <source>
        <dbReference type="PROSITE" id="PS51118"/>
    </source>
</evidence>
<name>A0ABV5SK80_9MICO</name>
<dbReference type="PANTHER" id="PTHR33204">
    <property type="entry name" value="TRANSCRIPTIONAL REGULATOR, MARR FAMILY"/>
    <property type="match status" value="1"/>
</dbReference>
<dbReference type="Proteomes" id="UP001589667">
    <property type="component" value="Unassembled WGS sequence"/>
</dbReference>
<evidence type="ECO:0000256" key="3">
    <source>
        <dbReference type="ARBA" id="ARBA00023163"/>
    </source>
</evidence>
<comment type="caution">
    <text evidence="5">The sequence shown here is derived from an EMBL/GenBank/DDBJ whole genome shotgun (WGS) entry which is preliminary data.</text>
</comment>
<organism evidence="5 6">
    <name type="scientific">Agromyces lapidis</name>
    <dbReference type="NCBI Taxonomy" id="279574"/>
    <lineage>
        <taxon>Bacteria</taxon>
        <taxon>Bacillati</taxon>
        <taxon>Actinomycetota</taxon>
        <taxon>Actinomycetes</taxon>
        <taxon>Micrococcales</taxon>
        <taxon>Microbacteriaceae</taxon>
        <taxon>Agromyces</taxon>
    </lineage>
</organism>
<protein>
    <submittedName>
        <fullName evidence="5">Winged helix-turn-helix transcriptional regulator</fullName>
    </submittedName>
</protein>
<evidence type="ECO:0000256" key="2">
    <source>
        <dbReference type="ARBA" id="ARBA00023125"/>
    </source>
</evidence>
<evidence type="ECO:0000313" key="6">
    <source>
        <dbReference type="Proteomes" id="UP001589667"/>
    </source>
</evidence>
<feature type="domain" description="HTH hxlR-type" evidence="4">
    <location>
        <begin position="38"/>
        <end position="137"/>
    </location>
</feature>